<organism evidence="2 3">
    <name type="scientific">Altererythrobacter rubellus</name>
    <dbReference type="NCBI Taxonomy" id="2173831"/>
    <lineage>
        <taxon>Bacteria</taxon>
        <taxon>Pseudomonadati</taxon>
        <taxon>Pseudomonadota</taxon>
        <taxon>Alphaproteobacteria</taxon>
        <taxon>Sphingomonadales</taxon>
        <taxon>Erythrobacteraceae</taxon>
        <taxon>Altererythrobacter</taxon>
    </lineage>
</organism>
<dbReference type="Proteomes" id="UP001231445">
    <property type="component" value="Chromosome"/>
</dbReference>
<evidence type="ECO:0000256" key="1">
    <source>
        <dbReference type="SAM" id="SignalP"/>
    </source>
</evidence>
<reference evidence="2 3" key="1">
    <citation type="submission" date="2023-06" db="EMBL/GenBank/DDBJ databases">
        <title>Altererythrobacter rubellus NBRC 112769 genome.</title>
        <authorList>
            <person name="Zhang K."/>
        </authorList>
    </citation>
    <scope>NUCLEOTIDE SEQUENCE [LARGE SCALE GENOMIC DNA]</scope>
    <source>
        <strain evidence="2 3">NBRC 112769</strain>
    </source>
</reference>
<feature type="signal peptide" evidence="1">
    <location>
        <begin position="1"/>
        <end position="20"/>
    </location>
</feature>
<gene>
    <name evidence="2" type="ORF">QQX03_00635</name>
</gene>
<dbReference type="KEGG" id="arue:QQX03_00635"/>
<dbReference type="EMBL" id="CP127221">
    <property type="protein sequence ID" value="WIW95649.1"/>
    <property type="molecule type" value="Genomic_DNA"/>
</dbReference>
<accession>A0A9Y2F2B5</accession>
<feature type="chain" id="PRO_5040991462" evidence="1">
    <location>
        <begin position="21"/>
        <end position="144"/>
    </location>
</feature>
<evidence type="ECO:0000313" key="2">
    <source>
        <dbReference type="EMBL" id="WIW95649.1"/>
    </source>
</evidence>
<name>A0A9Y2F2B5_9SPHN</name>
<keyword evidence="3" id="KW-1185">Reference proteome</keyword>
<keyword evidence="1" id="KW-0732">Signal</keyword>
<protein>
    <submittedName>
        <fullName evidence="2">Uncharacterized protein</fullName>
    </submittedName>
</protein>
<dbReference type="RefSeq" id="WP_285975964.1">
    <property type="nucleotide sequence ID" value="NZ_CP127221.1"/>
</dbReference>
<dbReference type="AlphaFoldDB" id="A0A9Y2F2B5"/>
<evidence type="ECO:0000313" key="3">
    <source>
        <dbReference type="Proteomes" id="UP001231445"/>
    </source>
</evidence>
<sequence length="144" mass="15817">MRFLSVIFGTLLLTVMPGSAALAQSLDVNEQFVAEFEIDAVDVDAETFKASLSGEAGPYGRVYLSYDFTNKQNLDTMGEFTGFAWTQNGEEIVTGTLQGVWVKAGKVFKLYTFDAVSNGKLNFAIGEIDFVNKTARFDVSELKL</sequence>
<proteinExistence type="predicted"/>